<dbReference type="Gene3D" id="3.30.530.20">
    <property type="match status" value="1"/>
</dbReference>
<keyword evidence="3" id="KW-1185">Reference proteome</keyword>
<dbReference type="EMBL" id="RCCI01000005">
    <property type="protein sequence ID" value="RLJ64705.1"/>
    <property type="molecule type" value="Genomic_DNA"/>
</dbReference>
<accession>A0A497XDS6</accession>
<proteinExistence type="predicted"/>
<comment type="caution">
    <text evidence="2">The sequence shown here is derived from an EMBL/GenBank/DDBJ whole genome shotgun (WGS) entry which is preliminary data.</text>
</comment>
<dbReference type="RefSeq" id="WP_121240950.1">
    <property type="nucleotide sequence ID" value="NZ_BHVV01000006.1"/>
</dbReference>
<dbReference type="Proteomes" id="UP000268908">
    <property type="component" value="Unassembled WGS sequence"/>
</dbReference>
<evidence type="ECO:0000313" key="3">
    <source>
        <dbReference type="Proteomes" id="UP000268908"/>
    </source>
</evidence>
<sequence length="193" mass="21473">MARLAPLLILLVGLGAAALPARAADERNGEVEVTVRISGDDVQVTASYTVDVTPQEAWAVLTDFDNMARFVSNLETSEVVSRQDNVVRVRTKGAARFGPLHFPFEAVRELTLTPYERIQSRQVSGTLKRFEGVTQLIPTAQGTRITYRGDSTSNQSIPPIVGPSFIKSETEEQFNEMRTEILRRRLEAGRKNR</sequence>
<keyword evidence="1" id="KW-0732">Signal</keyword>
<dbReference type="PANTHER" id="PTHR34060">
    <property type="entry name" value="POLYKETIDE CYCLASE / DEHYDRASE AND LIPID TRANSPORT PROTEIN"/>
    <property type="match status" value="1"/>
</dbReference>
<dbReference type="AlphaFoldDB" id="A0A497XDS6"/>
<organism evidence="2 3">
    <name type="scientific">Sulfurisoma sediminicola</name>
    <dbReference type="NCBI Taxonomy" id="1381557"/>
    <lineage>
        <taxon>Bacteria</taxon>
        <taxon>Pseudomonadati</taxon>
        <taxon>Pseudomonadota</taxon>
        <taxon>Betaproteobacteria</taxon>
        <taxon>Nitrosomonadales</taxon>
        <taxon>Sterolibacteriaceae</taxon>
        <taxon>Sulfurisoma</taxon>
    </lineage>
</organism>
<feature type="chain" id="PRO_5019856416" evidence="1">
    <location>
        <begin position="24"/>
        <end position="193"/>
    </location>
</feature>
<feature type="signal peptide" evidence="1">
    <location>
        <begin position="1"/>
        <end position="23"/>
    </location>
</feature>
<gene>
    <name evidence="2" type="ORF">DFR35_1349</name>
</gene>
<dbReference type="InterPro" id="IPR019587">
    <property type="entry name" value="Polyketide_cyclase/dehydratase"/>
</dbReference>
<protein>
    <submittedName>
        <fullName evidence="2">Carbon monoxide dehydrogenase subunit G</fullName>
    </submittedName>
</protein>
<dbReference type="SUPFAM" id="SSF55961">
    <property type="entry name" value="Bet v1-like"/>
    <property type="match status" value="1"/>
</dbReference>
<reference evidence="2 3" key="1">
    <citation type="submission" date="2018-10" db="EMBL/GenBank/DDBJ databases">
        <title>Genomic Encyclopedia of Type Strains, Phase IV (KMG-IV): sequencing the most valuable type-strain genomes for metagenomic binning, comparative biology and taxonomic classification.</title>
        <authorList>
            <person name="Goeker M."/>
        </authorList>
    </citation>
    <scope>NUCLEOTIDE SEQUENCE [LARGE SCALE GENOMIC DNA]</scope>
    <source>
        <strain evidence="2 3">DSM 26916</strain>
    </source>
</reference>
<dbReference type="OrthoDB" id="8592441at2"/>
<dbReference type="Pfam" id="PF10604">
    <property type="entry name" value="Polyketide_cyc2"/>
    <property type="match status" value="1"/>
</dbReference>
<name>A0A497XDS6_9PROT</name>
<evidence type="ECO:0000313" key="2">
    <source>
        <dbReference type="EMBL" id="RLJ64705.1"/>
    </source>
</evidence>
<dbReference type="InterPro" id="IPR023393">
    <property type="entry name" value="START-like_dom_sf"/>
</dbReference>
<dbReference type="PANTHER" id="PTHR34060:SF2">
    <property type="entry name" value="OS03G0837900 PROTEIN"/>
    <property type="match status" value="1"/>
</dbReference>
<evidence type="ECO:0000256" key="1">
    <source>
        <dbReference type="SAM" id="SignalP"/>
    </source>
</evidence>